<dbReference type="KEGG" id="bdw:94334642"/>
<accession>A0AAD9PM05</accession>
<name>A0AAD9PM05_9APIC</name>
<evidence type="ECO:0000313" key="1">
    <source>
        <dbReference type="EMBL" id="KAK2197345.1"/>
    </source>
</evidence>
<evidence type="ECO:0000313" key="2">
    <source>
        <dbReference type="Proteomes" id="UP001214638"/>
    </source>
</evidence>
<dbReference type="Proteomes" id="UP001214638">
    <property type="component" value="Unassembled WGS sequence"/>
</dbReference>
<proteinExistence type="predicted"/>
<reference evidence="1" key="1">
    <citation type="journal article" date="2023" name="Nat. Microbiol.">
        <title>Babesia duncani multi-omics identifies virulence factors and drug targets.</title>
        <authorList>
            <person name="Singh P."/>
            <person name="Lonardi S."/>
            <person name="Liang Q."/>
            <person name="Vydyam P."/>
            <person name="Khabirova E."/>
            <person name="Fang T."/>
            <person name="Gihaz S."/>
            <person name="Thekkiniath J."/>
            <person name="Munshi M."/>
            <person name="Abel S."/>
            <person name="Ciampossin L."/>
            <person name="Batugedara G."/>
            <person name="Gupta M."/>
            <person name="Lu X.M."/>
            <person name="Lenz T."/>
            <person name="Chakravarty S."/>
            <person name="Cornillot E."/>
            <person name="Hu Y."/>
            <person name="Ma W."/>
            <person name="Gonzalez L.M."/>
            <person name="Sanchez S."/>
            <person name="Estrada K."/>
            <person name="Sanchez-Flores A."/>
            <person name="Montero E."/>
            <person name="Harb O.S."/>
            <person name="Le Roch K.G."/>
            <person name="Mamoun C.B."/>
        </authorList>
    </citation>
    <scope>NUCLEOTIDE SEQUENCE</scope>
    <source>
        <strain evidence="1">WA1</strain>
    </source>
</reference>
<gene>
    <name evidence="1" type="ORF">BdWA1_000344</name>
</gene>
<keyword evidence="2" id="KW-1185">Reference proteome</keyword>
<dbReference type="RefSeq" id="XP_067804187.1">
    <property type="nucleotide sequence ID" value="XM_067945396.1"/>
</dbReference>
<comment type="caution">
    <text evidence="1">The sequence shown here is derived from an EMBL/GenBank/DDBJ whole genome shotgun (WGS) entry which is preliminary data.</text>
</comment>
<organism evidence="1 2">
    <name type="scientific">Babesia duncani</name>
    <dbReference type="NCBI Taxonomy" id="323732"/>
    <lineage>
        <taxon>Eukaryota</taxon>
        <taxon>Sar</taxon>
        <taxon>Alveolata</taxon>
        <taxon>Apicomplexa</taxon>
        <taxon>Aconoidasida</taxon>
        <taxon>Piroplasmida</taxon>
        <taxon>Babesiidae</taxon>
        <taxon>Babesia</taxon>
    </lineage>
</organism>
<dbReference type="EMBL" id="JALLKP010000001">
    <property type="protein sequence ID" value="KAK2197345.1"/>
    <property type="molecule type" value="Genomic_DNA"/>
</dbReference>
<sequence length="71" mass="7449">MHYTKSGRPGASLRGILRVPLPCEWSWSVGPCKSLDNGQNGLVAPGQCFQVPLVVPKLGACAGNLSVETKA</sequence>
<dbReference type="AlphaFoldDB" id="A0AAD9PM05"/>
<protein>
    <submittedName>
        <fullName evidence="1">Uncharacterized protein</fullName>
    </submittedName>
</protein>
<dbReference type="GeneID" id="94334642"/>